<dbReference type="RefSeq" id="WP_190353739.1">
    <property type="nucleotide sequence ID" value="NZ_JAZAQF010000022.1"/>
</dbReference>
<evidence type="ECO:0000256" key="1">
    <source>
        <dbReference type="SAM" id="MobiDB-lite"/>
    </source>
</evidence>
<dbReference type="EMBL" id="JAZAQF010000022">
    <property type="protein sequence ID" value="MFG3816840.1"/>
    <property type="molecule type" value="Genomic_DNA"/>
</dbReference>
<feature type="region of interest" description="Disordered" evidence="1">
    <location>
        <begin position="142"/>
        <end position="167"/>
    </location>
</feature>
<organism evidence="2 3">
    <name type="scientific">Limnothrix redekei LRLZ20PSL1</name>
    <dbReference type="NCBI Taxonomy" id="3112953"/>
    <lineage>
        <taxon>Bacteria</taxon>
        <taxon>Bacillati</taxon>
        <taxon>Cyanobacteriota</taxon>
        <taxon>Cyanophyceae</taxon>
        <taxon>Pseudanabaenales</taxon>
        <taxon>Pseudanabaenaceae</taxon>
        <taxon>Limnothrix</taxon>
    </lineage>
</organism>
<gene>
    <name evidence="2" type="ORF">VPK24_04255</name>
</gene>
<keyword evidence="3" id="KW-1185">Reference proteome</keyword>
<comment type="caution">
    <text evidence="2">The sequence shown here is derived from an EMBL/GenBank/DDBJ whole genome shotgun (WGS) entry which is preliminary data.</text>
</comment>
<name>A0ABW7C6L8_9CYAN</name>
<sequence length="167" mass="19401">MIAWLTDHPFIRKYGRGMIALVLLSVLLGGLQFSYFTLAGETIPIAVVAKERLLKRYRTSKQETVEENGKTVKRSRRVTEYRYRYRVTIETGEKLWVEGPKRGDWLPLETPFDRLKVGNRYRVLVAPKWRWFRRSIHRIEAELPTTQKPTGSPSPSPKLDGNLRTGS</sequence>
<accession>A0ABW7C6L8</accession>
<reference evidence="3" key="1">
    <citation type="journal article" date="2024" name="Algal Res.">
        <title>Biochemical, toxicological and genomic investigation of a high-biomass producing Limnothrix strain isolated from Italian shallow drinking water reservoir.</title>
        <authorList>
            <person name="Simonazzi M."/>
            <person name="Shishido T.K."/>
            <person name="Delbaje E."/>
            <person name="Wahlsten M."/>
            <person name="Fewer D.P."/>
            <person name="Sivonen K."/>
            <person name="Pezzolesi L."/>
            <person name="Pistocchi R."/>
        </authorList>
    </citation>
    <scope>NUCLEOTIDE SEQUENCE [LARGE SCALE GENOMIC DNA]</scope>
    <source>
        <strain evidence="3">LRLZ20PSL1</strain>
    </source>
</reference>
<dbReference type="Proteomes" id="UP001604335">
    <property type="component" value="Unassembled WGS sequence"/>
</dbReference>
<feature type="compositionally biased region" description="Polar residues" evidence="1">
    <location>
        <begin position="144"/>
        <end position="153"/>
    </location>
</feature>
<proteinExistence type="predicted"/>
<protein>
    <submittedName>
        <fullName evidence="2">Uncharacterized protein</fullName>
    </submittedName>
</protein>
<evidence type="ECO:0000313" key="3">
    <source>
        <dbReference type="Proteomes" id="UP001604335"/>
    </source>
</evidence>
<evidence type="ECO:0000313" key="2">
    <source>
        <dbReference type="EMBL" id="MFG3816840.1"/>
    </source>
</evidence>